<feature type="compositionally biased region" description="Low complexity" evidence="1">
    <location>
        <begin position="602"/>
        <end position="615"/>
    </location>
</feature>
<accession>A0A9P8AB51</accession>
<feature type="compositionally biased region" description="Polar residues" evidence="1">
    <location>
        <begin position="10"/>
        <end position="31"/>
    </location>
</feature>
<protein>
    <submittedName>
        <fullName evidence="2">Uncharacterized protein</fullName>
    </submittedName>
</protein>
<feature type="region of interest" description="Disordered" evidence="1">
    <location>
        <begin position="655"/>
        <end position="706"/>
    </location>
</feature>
<dbReference type="Proteomes" id="UP000717515">
    <property type="component" value="Unassembled WGS sequence"/>
</dbReference>
<feature type="compositionally biased region" description="Polar residues" evidence="1">
    <location>
        <begin position="375"/>
        <end position="386"/>
    </location>
</feature>
<dbReference type="AlphaFoldDB" id="A0A9P8AB51"/>
<feature type="region of interest" description="Disordered" evidence="1">
    <location>
        <begin position="328"/>
        <end position="347"/>
    </location>
</feature>
<gene>
    <name evidence="2" type="ORF">KVV02_005775</name>
</gene>
<feature type="region of interest" description="Disordered" evidence="1">
    <location>
        <begin position="375"/>
        <end position="394"/>
    </location>
</feature>
<feature type="region of interest" description="Disordered" evidence="1">
    <location>
        <begin position="1"/>
        <end position="31"/>
    </location>
</feature>
<feature type="compositionally biased region" description="Acidic residues" evidence="1">
    <location>
        <begin position="452"/>
        <end position="464"/>
    </location>
</feature>
<organism evidence="2 3">
    <name type="scientific">Mortierella alpina</name>
    <name type="common">Oleaginous fungus</name>
    <name type="synonym">Mortierella renispora</name>
    <dbReference type="NCBI Taxonomy" id="64518"/>
    <lineage>
        <taxon>Eukaryota</taxon>
        <taxon>Fungi</taxon>
        <taxon>Fungi incertae sedis</taxon>
        <taxon>Mucoromycota</taxon>
        <taxon>Mortierellomycotina</taxon>
        <taxon>Mortierellomycetes</taxon>
        <taxon>Mortierellales</taxon>
        <taxon>Mortierellaceae</taxon>
        <taxon>Mortierella</taxon>
    </lineage>
</organism>
<name>A0A9P8AB51_MORAP</name>
<feature type="compositionally biased region" description="Basic and acidic residues" evidence="1">
    <location>
        <begin position="801"/>
        <end position="813"/>
    </location>
</feature>
<feature type="compositionally biased region" description="Polar residues" evidence="1">
    <location>
        <begin position="465"/>
        <end position="477"/>
    </location>
</feature>
<feature type="compositionally biased region" description="Acidic residues" evidence="1">
    <location>
        <begin position="791"/>
        <end position="800"/>
    </location>
</feature>
<feature type="compositionally biased region" description="Basic and acidic residues" evidence="1">
    <location>
        <begin position="675"/>
        <end position="690"/>
    </location>
</feature>
<feature type="region of interest" description="Disordered" evidence="1">
    <location>
        <begin position="445"/>
        <end position="477"/>
    </location>
</feature>
<evidence type="ECO:0000256" key="1">
    <source>
        <dbReference type="SAM" id="MobiDB-lite"/>
    </source>
</evidence>
<feature type="region of interest" description="Disordered" evidence="1">
    <location>
        <begin position="791"/>
        <end position="840"/>
    </location>
</feature>
<proteinExistence type="predicted"/>
<sequence length="840" mass="90444">MNIASAVRRTANTPMDSSTHDSPLSNPLTSTSAMASTAHDSLLAACPCLNIKLHLGTAPEANATLAGKETKLGLAGVSVDLATVRCINCNEDVYTFQPSSNSVTLDSTSLAFLASTVLFSPSNGVIVPSTSVITGQAITALVNSPHYSKAFRLILTPPASSSTSTSTTAFSQDATTSPGTTATAATSTLYRPHLEKVRAILEKELEVNLNSQRTRTEARVEAYKSQQLFALQQSIENTKQEKERLWNKIQERVASPPPASALNVGEAGLEGSADVNGSQHPFDGPSTLPVRLTSASRVEGAHGSFLDRRRGSVSDMAMSLQFREFDQRMASNSSRRQSLVPPTALGTNDLTLANTAANAAIDRTLLSTSHNSAISNTSAGAASPSQKSKKKVTIADAVRSVSIVEPQEDEDEEGNNSDSEEGEDEEGVVFDLDEELGFDEDDSANVHHEQSDDASQESDYEDQEPGSSANGNGMAINISSLGRSLPQQGMVVGSLRANYLRRQKGLDQQKKSLYDDTMDFDSDEDEDDNLDNFNARAPPAFFGTSLPIQIQARPTMPPPPPLTRTSAIAGSLALPPGSSPAAAMLQRRLSRAYGADGLPENTSANSNSASRSGTSGLAGSFIDVSSSSPGLQQPTLGTTPGLILDPLMLLEEEHDNDDRQDRARKHRQPFSSINHRRDLLEKRRDEEQLHQDGPMGGSFKPPSVTQQSAFEPPHLYSARTYVGSTPWEMPTRITVKSGGMQREGTNLDKQIALEMAKELEKERQELMVDEVIVHGATMGVNVSHRVVDKIEETEEEEDQEDKDKTQERQHHFDQSAAVPPHHPHQAVAASKSVENNTDGL</sequence>
<feature type="region of interest" description="Disordered" evidence="1">
    <location>
        <begin position="256"/>
        <end position="287"/>
    </location>
</feature>
<feature type="compositionally biased region" description="Acidic residues" evidence="1">
    <location>
        <begin position="406"/>
        <end position="426"/>
    </location>
</feature>
<comment type="caution">
    <text evidence="2">The sequence shown here is derived from an EMBL/GenBank/DDBJ whole genome shotgun (WGS) entry which is preliminary data.</text>
</comment>
<feature type="compositionally biased region" description="Polar residues" evidence="1">
    <location>
        <begin position="623"/>
        <end position="638"/>
    </location>
</feature>
<evidence type="ECO:0000313" key="3">
    <source>
        <dbReference type="Proteomes" id="UP000717515"/>
    </source>
</evidence>
<evidence type="ECO:0000313" key="2">
    <source>
        <dbReference type="EMBL" id="KAG9325931.1"/>
    </source>
</evidence>
<feature type="region of interest" description="Disordered" evidence="1">
    <location>
        <begin position="159"/>
        <end position="184"/>
    </location>
</feature>
<reference evidence="2" key="1">
    <citation type="submission" date="2021-07" db="EMBL/GenBank/DDBJ databases">
        <title>Draft genome of Mortierella alpina, strain LL118, isolated from an aspen leaf litter sample.</title>
        <authorList>
            <person name="Yang S."/>
            <person name="Vinatzer B.A."/>
        </authorList>
    </citation>
    <scope>NUCLEOTIDE SEQUENCE</scope>
    <source>
        <strain evidence="2">LL118</strain>
    </source>
</reference>
<feature type="region of interest" description="Disordered" evidence="1">
    <location>
        <begin position="595"/>
        <end position="640"/>
    </location>
</feature>
<dbReference type="EMBL" id="JAIFTL010000029">
    <property type="protein sequence ID" value="KAG9325931.1"/>
    <property type="molecule type" value="Genomic_DNA"/>
</dbReference>
<feature type="region of interest" description="Disordered" evidence="1">
    <location>
        <begin position="399"/>
        <end position="426"/>
    </location>
</feature>